<dbReference type="GO" id="GO:0046872">
    <property type="term" value="F:metal ion binding"/>
    <property type="evidence" value="ECO:0007669"/>
    <property type="project" value="InterPro"/>
</dbReference>
<keyword evidence="3" id="KW-0813">Transport</keyword>
<feature type="signal peptide" evidence="7">
    <location>
        <begin position="1"/>
        <end position="18"/>
    </location>
</feature>
<evidence type="ECO:0000313" key="9">
    <source>
        <dbReference type="Proteomes" id="UP000184085"/>
    </source>
</evidence>
<evidence type="ECO:0000256" key="6">
    <source>
        <dbReference type="SAM" id="MobiDB-lite"/>
    </source>
</evidence>
<evidence type="ECO:0000256" key="4">
    <source>
        <dbReference type="ARBA" id="ARBA00022729"/>
    </source>
</evidence>
<comment type="similarity">
    <text evidence="1">Belongs to the bacterial solute-binding protein 9 family.</text>
</comment>
<accession>A0A1M4N2L2</accession>
<feature type="region of interest" description="Disordered" evidence="6">
    <location>
        <begin position="122"/>
        <end position="166"/>
    </location>
</feature>
<feature type="chain" id="PRO_5009906756" description="High-affinity zinc uptake system protein ZnuA" evidence="7">
    <location>
        <begin position="19"/>
        <end position="330"/>
    </location>
</feature>
<keyword evidence="4 7" id="KW-0732">Signal</keyword>
<dbReference type="PANTHER" id="PTHR42953">
    <property type="entry name" value="HIGH-AFFINITY ZINC UPTAKE SYSTEM PROTEIN ZNUA-RELATED"/>
    <property type="match status" value="1"/>
</dbReference>
<evidence type="ECO:0000313" key="8">
    <source>
        <dbReference type="EMBL" id="SCM69029.1"/>
    </source>
</evidence>
<keyword evidence="5" id="KW-0864">Zinc transport</keyword>
<dbReference type="SUPFAM" id="SSF53807">
    <property type="entry name" value="Helical backbone' metal receptor"/>
    <property type="match status" value="1"/>
</dbReference>
<protein>
    <recommendedName>
        <fullName evidence="2">High-affinity zinc uptake system protein ZnuA</fullName>
    </recommendedName>
</protein>
<name>A0A1M4N2L2_9RHOB</name>
<sequence length="330" mass="35315">MRNTLTTLALLMAGTANAAPLSVATDIPPVHSLVSMVMGDRGEAVLLMDQGADAHDFQLRPSQARSVANADSVIWMGPELTLWLDDALESLRGDGATMALLDIEGTVHRGYAEDHEGHLHEEDAHHDDDDDHAHEEEAHDAHDDHADEAHGDHDGHDHSGDDPHAWLDPENANIWVSAIAAHLTALDPEGSEIYAQNAMRASIDLENLIAKTRETLAQSHDTPIVVFHEAYGHFAGRFDVHIAGSIAFGDAAAPGAAHLSELRHQVEEEGAKCIFAEPQHNAAMAEQIAEELGLSVGMLDPMGSELALGADLYPALISQMATAIATCQEG</sequence>
<dbReference type="Pfam" id="PF01297">
    <property type="entry name" value="ZnuA"/>
    <property type="match status" value="1"/>
</dbReference>
<keyword evidence="5" id="KW-0862">Zinc</keyword>
<keyword evidence="5" id="KW-0406">Ion transport</keyword>
<dbReference type="PANTHER" id="PTHR42953:SF3">
    <property type="entry name" value="HIGH-AFFINITY ZINC UPTAKE SYSTEM PROTEIN ZNUA"/>
    <property type="match status" value="1"/>
</dbReference>
<dbReference type="GO" id="GO:0006829">
    <property type="term" value="P:zinc ion transport"/>
    <property type="evidence" value="ECO:0007669"/>
    <property type="project" value="UniProtKB-KW"/>
</dbReference>
<organism evidence="8 9">
    <name type="scientific">Donghicola eburneus</name>
    <dbReference type="NCBI Taxonomy" id="393278"/>
    <lineage>
        <taxon>Bacteria</taxon>
        <taxon>Pseudomonadati</taxon>
        <taxon>Pseudomonadota</taxon>
        <taxon>Alphaproteobacteria</taxon>
        <taxon>Rhodobacterales</taxon>
        <taxon>Roseobacteraceae</taxon>
        <taxon>Donghicola</taxon>
    </lineage>
</organism>
<proteinExistence type="inferred from homology"/>
<dbReference type="EMBL" id="FMJB01000063">
    <property type="protein sequence ID" value="SCM69029.1"/>
    <property type="molecule type" value="Genomic_DNA"/>
</dbReference>
<evidence type="ECO:0000256" key="7">
    <source>
        <dbReference type="SAM" id="SignalP"/>
    </source>
</evidence>
<dbReference type="RefSeq" id="WP_072708203.1">
    <property type="nucleotide sequence ID" value="NZ_FMJB01000063.1"/>
</dbReference>
<dbReference type="InterPro" id="IPR050492">
    <property type="entry name" value="Bact_metal-bind_prot9"/>
</dbReference>
<evidence type="ECO:0000256" key="2">
    <source>
        <dbReference type="ARBA" id="ARBA00015915"/>
    </source>
</evidence>
<dbReference type="InterPro" id="IPR006127">
    <property type="entry name" value="ZnuA-like"/>
</dbReference>
<dbReference type="AlphaFoldDB" id="A0A1M4N2L2"/>
<evidence type="ECO:0000256" key="1">
    <source>
        <dbReference type="ARBA" id="ARBA00011028"/>
    </source>
</evidence>
<keyword evidence="9" id="KW-1185">Reference proteome</keyword>
<gene>
    <name evidence="8" type="ORF">KARMA_3262</name>
</gene>
<reference evidence="9" key="1">
    <citation type="submission" date="2016-09" db="EMBL/GenBank/DDBJ databases">
        <authorList>
            <person name="Wibberg D."/>
        </authorList>
    </citation>
    <scope>NUCLEOTIDE SEQUENCE [LARGE SCALE GENOMIC DNA]</scope>
</reference>
<dbReference type="Gene3D" id="3.40.50.1980">
    <property type="entry name" value="Nitrogenase molybdenum iron protein domain"/>
    <property type="match status" value="3"/>
</dbReference>
<dbReference type="Proteomes" id="UP000184085">
    <property type="component" value="Unassembled WGS sequence"/>
</dbReference>
<evidence type="ECO:0000256" key="5">
    <source>
        <dbReference type="ARBA" id="ARBA00022906"/>
    </source>
</evidence>
<evidence type="ECO:0000256" key="3">
    <source>
        <dbReference type="ARBA" id="ARBA00022448"/>
    </source>
</evidence>